<comment type="caution">
    <text evidence="3">The sequence shown here is derived from an EMBL/GenBank/DDBJ whole genome shotgun (WGS) entry which is preliminary data.</text>
</comment>
<evidence type="ECO:0000256" key="1">
    <source>
        <dbReference type="SAM" id="MobiDB-lite"/>
    </source>
</evidence>
<feature type="compositionally biased region" description="Acidic residues" evidence="1">
    <location>
        <begin position="62"/>
        <end position="107"/>
    </location>
</feature>
<dbReference type="Proteomes" id="UP001152795">
    <property type="component" value="Unassembled WGS sequence"/>
</dbReference>
<feature type="compositionally biased region" description="Polar residues" evidence="1">
    <location>
        <begin position="28"/>
        <end position="40"/>
    </location>
</feature>
<feature type="region of interest" description="Disordered" evidence="1">
    <location>
        <begin position="25"/>
        <end position="107"/>
    </location>
</feature>
<proteinExistence type="predicted"/>
<organism evidence="3 4">
    <name type="scientific">Paramuricea clavata</name>
    <name type="common">Red gorgonian</name>
    <name type="synonym">Violescent sea-whip</name>
    <dbReference type="NCBI Taxonomy" id="317549"/>
    <lineage>
        <taxon>Eukaryota</taxon>
        <taxon>Metazoa</taxon>
        <taxon>Cnidaria</taxon>
        <taxon>Anthozoa</taxon>
        <taxon>Octocorallia</taxon>
        <taxon>Malacalcyonacea</taxon>
        <taxon>Plexauridae</taxon>
        <taxon>Paramuricea</taxon>
    </lineage>
</organism>
<dbReference type="PROSITE" id="PS51257">
    <property type="entry name" value="PROKAR_LIPOPROTEIN"/>
    <property type="match status" value="1"/>
</dbReference>
<evidence type="ECO:0000313" key="4">
    <source>
        <dbReference type="Proteomes" id="UP001152795"/>
    </source>
</evidence>
<evidence type="ECO:0000313" key="3">
    <source>
        <dbReference type="EMBL" id="CAB4010519.1"/>
    </source>
</evidence>
<keyword evidence="4" id="KW-1185">Reference proteome</keyword>
<feature type="chain" id="PRO_5043467454" evidence="2">
    <location>
        <begin position="23"/>
        <end position="231"/>
    </location>
</feature>
<sequence>MKNIALLCFLLVASACVLVARADDETTAVDSSKMVDQQETPDVMADEEQTEADEAETKNNEVETESDEKETEDDGAQEDDDPQEEDSAQEDEQFEEDEDETTDIADDEPEKRGWACRRYRKGRRWCKACGCRRVCKAKVCHRRVCRRVRCTRRVCRRVIKYRIVRYKYRNPHYYGYGRRRYLWRIKKIPYRVLVCKRVRSFCTKCYNRRYHCGRVCRNVCRYRKCRASYYG</sequence>
<feature type="compositionally biased region" description="Acidic residues" evidence="1">
    <location>
        <begin position="44"/>
        <end position="54"/>
    </location>
</feature>
<dbReference type="EMBL" id="CACRXK020006815">
    <property type="protein sequence ID" value="CAB4010519.1"/>
    <property type="molecule type" value="Genomic_DNA"/>
</dbReference>
<name>A0A7D9IIQ4_PARCT</name>
<feature type="signal peptide" evidence="2">
    <location>
        <begin position="1"/>
        <end position="22"/>
    </location>
</feature>
<accession>A0A7D9IIQ4</accession>
<reference evidence="3" key="1">
    <citation type="submission" date="2020-04" db="EMBL/GenBank/DDBJ databases">
        <authorList>
            <person name="Alioto T."/>
            <person name="Alioto T."/>
            <person name="Gomez Garrido J."/>
        </authorList>
    </citation>
    <scope>NUCLEOTIDE SEQUENCE</scope>
    <source>
        <strain evidence="3">A484AB</strain>
    </source>
</reference>
<dbReference type="AlphaFoldDB" id="A0A7D9IIQ4"/>
<keyword evidence="2" id="KW-0732">Signal</keyword>
<gene>
    <name evidence="3" type="ORF">PACLA_8A064147</name>
</gene>
<protein>
    <submittedName>
        <fullName evidence="3">Uncharacterized protein</fullName>
    </submittedName>
</protein>
<evidence type="ECO:0000256" key="2">
    <source>
        <dbReference type="SAM" id="SignalP"/>
    </source>
</evidence>
<dbReference type="OrthoDB" id="10509311at2759"/>